<feature type="transmembrane region" description="Helical" evidence="1">
    <location>
        <begin position="44"/>
        <end position="61"/>
    </location>
</feature>
<keyword evidence="1" id="KW-0472">Membrane</keyword>
<keyword evidence="1" id="KW-0812">Transmembrane</keyword>
<reference evidence="2" key="1">
    <citation type="journal article" date="2015" name="Nature">
        <title>Complex archaea that bridge the gap between prokaryotes and eukaryotes.</title>
        <authorList>
            <person name="Spang A."/>
            <person name="Saw J.H."/>
            <person name="Jorgensen S.L."/>
            <person name="Zaremba-Niedzwiedzka K."/>
            <person name="Martijn J."/>
            <person name="Lind A.E."/>
            <person name="van Eijk R."/>
            <person name="Schleper C."/>
            <person name="Guy L."/>
            <person name="Ettema T.J."/>
        </authorList>
    </citation>
    <scope>NUCLEOTIDE SEQUENCE</scope>
</reference>
<evidence type="ECO:0000256" key="1">
    <source>
        <dbReference type="SAM" id="Phobius"/>
    </source>
</evidence>
<gene>
    <name evidence="2" type="ORF">LCGC14_0757000</name>
</gene>
<dbReference type="AlphaFoldDB" id="A0A0F9Q2C0"/>
<dbReference type="EMBL" id="LAZR01001853">
    <property type="protein sequence ID" value="KKN38080.1"/>
    <property type="molecule type" value="Genomic_DNA"/>
</dbReference>
<accession>A0A0F9Q2C0</accession>
<name>A0A0F9Q2C0_9ZZZZ</name>
<feature type="transmembrane region" description="Helical" evidence="1">
    <location>
        <begin position="15"/>
        <end position="38"/>
    </location>
</feature>
<evidence type="ECO:0000313" key="2">
    <source>
        <dbReference type="EMBL" id="KKN38080.1"/>
    </source>
</evidence>
<organism evidence="2">
    <name type="scientific">marine sediment metagenome</name>
    <dbReference type="NCBI Taxonomy" id="412755"/>
    <lineage>
        <taxon>unclassified sequences</taxon>
        <taxon>metagenomes</taxon>
        <taxon>ecological metagenomes</taxon>
    </lineage>
</organism>
<keyword evidence="1" id="KW-1133">Transmembrane helix</keyword>
<comment type="caution">
    <text evidence="2">The sequence shown here is derived from an EMBL/GenBank/DDBJ whole genome shotgun (WGS) entry which is preliminary data.</text>
</comment>
<proteinExistence type="predicted"/>
<protein>
    <submittedName>
        <fullName evidence="2">Uncharacterized protein</fullName>
    </submittedName>
</protein>
<sequence>MKGKGLSLSKSKKRVLSLISIPFIFYIPITLIFNITIYIDVAKIVAIMALFFIVIIAMILYKKQAFSNRNSGLGRRQNKFGSLNRKFKKKIVKKNY</sequence>